<evidence type="ECO:0000259" key="3">
    <source>
        <dbReference type="Pfam" id="PF02230"/>
    </source>
</evidence>
<name>A0A2A9DWK4_9MICO</name>
<evidence type="ECO:0000313" key="5">
    <source>
        <dbReference type="Proteomes" id="UP000221369"/>
    </source>
</evidence>
<dbReference type="PANTHER" id="PTHR10655:SF17">
    <property type="entry name" value="LYSOPHOSPHOLIPASE-LIKE PROTEIN 1"/>
    <property type="match status" value="1"/>
</dbReference>
<organism evidence="4 5">
    <name type="scientific">Paramicrobacterium agarici</name>
    <dbReference type="NCBI Taxonomy" id="630514"/>
    <lineage>
        <taxon>Bacteria</taxon>
        <taxon>Bacillati</taxon>
        <taxon>Actinomycetota</taxon>
        <taxon>Actinomycetes</taxon>
        <taxon>Micrococcales</taxon>
        <taxon>Microbacteriaceae</taxon>
        <taxon>Paramicrobacterium</taxon>
    </lineage>
</organism>
<accession>A0A2A9DWK4</accession>
<dbReference type="AlphaFoldDB" id="A0A2A9DWK4"/>
<dbReference type="PANTHER" id="PTHR10655">
    <property type="entry name" value="LYSOPHOSPHOLIPASE-RELATED"/>
    <property type="match status" value="1"/>
</dbReference>
<dbReference type="SUPFAM" id="SSF53474">
    <property type="entry name" value="alpha/beta-Hydrolases"/>
    <property type="match status" value="1"/>
</dbReference>
<proteinExistence type="inferred from homology"/>
<dbReference type="Gene3D" id="3.40.50.1820">
    <property type="entry name" value="alpha/beta hydrolase"/>
    <property type="match status" value="1"/>
</dbReference>
<dbReference type="GO" id="GO:0016787">
    <property type="term" value="F:hydrolase activity"/>
    <property type="evidence" value="ECO:0007669"/>
    <property type="project" value="UniProtKB-KW"/>
</dbReference>
<dbReference type="InterPro" id="IPR029058">
    <property type="entry name" value="AB_hydrolase_fold"/>
</dbReference>
<dbReference type="InterPro" id="IPR003140">
    <property type="entry name" value="PLipase/COase/thioEstase"/>
</dbReference>
<comment type="caution">
    <text evidence="4">The sequence shown here is derived from an EMBL/GenBank/DDBJ whole genome shotgun (WGS) entry which is preliminary data.</text>
</comment>
<keyword evidence="2" id="KW-0378">Hydrolase</keyword>
<feature type="domain" description="Phospholipase/carboxylesterase/thioesterase" evidence="3">
    <location>
        <begin position="22"/>
        <end position="214"/>
    </location>
</feature>
<gene>
    <name evidence="4" type="ORF">ATJ78_1448</name>
</gene>
<sequence length="217" mass="23243">MSTESTSPQIDPDAVIWSASESDREGRPLLVLMHGHGSHEGDLFGLAPSLPLEPVIASLRAPHAAPWPLDGWSWFTAGTDAGPDRDEVNESADAVIAWLDSLTVAPTSVGLLGFSQGGAMVLQLMRRAPSRFAYGIVLAGFVTPGEEPGDTELAESRPPVFWGRGTADDVIHDSAILRTTDWLPEHSTLSGRIYEGLGHGINQQGVADIRGFIERQL</sequence>
<dbReference type="Proteomes" id="UP000221369">
    <property type="component" value="Unassembled WGS sequence"/>
</dbReference>
<evidence type="ECO:0000313" key="4">
    <source>
        <dbReference type="EMBL" id="PFG30515.1"/>
    </source>
</evidence>
<evidence type="ECO:0000256" key="2">
    <source>
        <dbReference type="ARBA" id="ARBA00022801"/>
    </source>
</evidence>
<keyword evidence="5" id="KW-1185">Reference proteome</keyword>
<protein>
    <submittedName>
        <fullName evidence="4">Phospholipase/carboxylesterase</fullName>
    </submittedName>
</protein>
<evidence type="ECO:0000256" key="1">
    <source>
        <dbReference type="ARBA" id="ARBA00006499"/>
    </source>
</evidence>
<dbReference type="RefSeq" id="WP_098406963.1">
    <property type="nucleotide sequence ID" value="NZ_PDJE01000001.1"/>
</dbReference>
<reference evidence="4 5" key="1">
    <citation type="submission" date="2017-10" db="EMBL/GenBank/DDBJ databases">
        <title>Sequencing the genomes of 1000 actinobacteria strains.</title>
        <authorList>
            <person name="Klenk H.-P."/>
        </authorList>
    </citation>
    <scope>NUCLEOTIDE SEQUENCE [LARGE SCALE GENOMIC DNA]</scope>
    <source>
        <strain evidence="4 5">DSM 21798</strain>
    </source>
</reference>
<comment type="similarity">
    <text evidence="1">Belongs to the AB hydrolase superfamily. AB hydrolase 2 family.</text>
</comment>
<dbReference type="EMBL" id="PDJE01000001">
    <property type="protein sequence ID" value="PFG30515.1"/>
    <property type="molecule type" value="Genomic_DNA"/>
</dbReference>
<dbReference type="InterPro" id="IPR050565">
    <property type="entry name" value="LYPA1-2/EST-like"/>
</dbReference>
<dbReference type="Pfam" id="PF02230">
    <property type="entry name" value="Abhydrolase_2"/>
    <property type="match status" value="1"/>
</dbReference>